<reference evidence="1 2" key="2">
    <citation type="submission" date="2018-11" db="EMBL/GenBank/DDBJ databases">
        <authorList>
            <consortium name="Pathogen Informatics"/>
        </authorList>
    </citation>
    <scope>NUCLEOTIDE SEQUENCE [LARGE SCALE GENOMIC DNA]</scope>
</reference>
<evidence type="ECO:0000313" key="2">
    <source>
        <dbReference type="Proteomes" id="UP000271162"/>
    </source>
</evidence>
<dbReference type="AlphaFoldDB" id="A0A0N4XYC7"/>
<dbReference type="EMBL" id="UYSL01019960">
    <property type="protein sequence ID" value="VDL71665.1"/>
    <property type="molecule type" value="Genomic_DNA"/>
</dbReference>
<evidence type="ECO:0000313" key="3">
    <source>
        <dbReference type="WBParaSite" id="NBR_0000807501-mRNA-1"/>
    </source>
</evidence>
<evidence type="ECO:0000313" key="1">
    <source>
        <dbReference type="EMBL" id="VDL71665.1"/>
    </source>
</evidence>
<dbReference type="Proteomes" id="UP000271162">
    <property type="component" value="Unassembled WGS sequence"/>
</dbReference>
<proteinExistence type="predicted"/>
<name>A0A0N4XYC7_NIPBR</name>
<dbReference type="WBParaSite" id="NBR_0000807501-mRNA-1">
    <property type="protein sequence ID" value="NBR_0000807501-mRNA-1"/>
    <property type="gene ID" value="NBR_0000807501"/>
</dbReference>
<accession>A0A0N4XYC7</accession>
<gene>
    <name evidence="1" type="ORF">NBR_LOCUS8076</name>
</gene>
<sequence>MRKSVQNATKINRDRVIAQTLVAVGKRRPKGKKRDENVTGGKPVVRASWNLDGWCKSSENILVVFFGRTSSMYSIYFSIPCPGRELLGRNSWSIEVEWEQAKSGEVEWVFLRSHSCR</sequence>
<keyword evidence="2" id="KW-1185">Reference proteome</keyword>
<organism evidence="3">
    <name type="scientific">Nippostrongylus brasiliensis</name>
    <name type="common">Rat hookworm</name>
    <dbReference type="NCBI Taxonomy" id="27835"/>
    <lineage>
        <taxon>Eukaryota</taxon>
        <taxon>Metazoa</taxon>
        <taxon>Ecdysozoa</taxon>
        <taxon>Nematoda</taxon>
        <taxon>Chromadorea</taxon>
        <taxon>Rhabditida</taxon>
        <taxon>Rhabditina</taxon>
        <taxon>Rhabditomorpha</taxon>
        <taxon>Strongyloidea</taxon>
        <taxon>Heligmosomidae</taxon>
        <taxon>Nippostrongylus</taxon>
    </lineage>
</organism>
<protein>
    <submittedName>
        <fullName evidence="3">Transposase</fullName>
    </submittedName>
</protein>
<reference evidence="3" key="1">
    <citation type="submission" date="2017-02" db="UniProtKB">
        <authorList>
            <consortium name="WormBaseParasite"/>
        </authorList>
    </citation>
    <scope>IDENTIFICATION</scope>
</reference>